<evidence type="ECO:0000313" key="3">
    <source>
        <dbReference type="EMBL" id="CAG2062879.1"/>
    </source>
</evidence>
<evidence type="ECO:0000313" key="4">
    <source>
        <dbReference type="Proteomes" id="UP001153148"/>
    </source>
</evidence>
<dbReference type="PRINTS" id="PR00942">
    <property type="entry name" value="CUATPASEI"/>
</dbReference>
<dbReference type="Proteomes" id="UP001153148">
    <property type="component" value="Unassembled WGS sequence"/>
</dbReference>
<keyword evidence="2" id="KW-1133">Transmembrane helix</keyword>
<feature type="non-terminal residue" evidence="3">
    <location>
        <position position="172"/>
    </location>
</feature>
<keyword evidence="2" id="KW-0812">Transmembrane</keyword>
<organism evidence="3 4">
    <name type="scientific">Timema podura</name>
    <name type="common">Walking stick</name>
    <dbReference type="NCBI Taxonomy" id="61482"/>
    <lineage>
        <taxon>Eukaryota</taxon>
        <taxon>Metazoa</taxon>
        <taxon>Ecdysozoa</taxon>
        <taxon>Arthropoda</taxon>
        <taxon>Hexapoda</taxon>
        <taxon>Insecta</taxon>
        <taxon>Pterygota</taxon>
        <taxon>Neoptera</taxon>
        <taxon>Polyneoptera</taxon>
        <taxon>Phasmatodea</taxon>
        <taxon>Timematodea</taxon>
        <taxon>Timematoidea</taxon>
        <taxon>Timematidae</taxon>
        <taxon>Timema</taxon>
    </lineage>
</organism>
<keyword evidence="1" id="KW-1278">Translocase</keyword>
<reference evidence="3" key="1">
    <citation type="submission" date="2021-03" db="EMBL/GenBank/DDBJ databases">
        <authorList>
            <person name="Tran Van P."/>
        </authorList>
    </citation>
    <scope>NUCLEOTIDE SEQUENCE</scope>
</reference>
<dbReference type="PANTHER" id="PTHR43520">
    <property type="entry name" value="ATP7, ISOFORM B"/>
    <property type="match status" value="1"/>
</dbReference>
<protein>
    <submittedName>
        <fullName evidence="3">Uncharacterized protein</fullName>
    </submittedName>
</protein>
<name>A0ABN7PBB0_TIMPD</name>
<keyword evidence="4" id="KW-1185">Reference proteome</keyword>
<accession>A0ABN7PBB0</accession>
<sequence length="172" mass="19385">MLIMAYFMFVMSMGMKTNKDMCCLIPGLSMENFLLFIFSTPVQLFGGWHFYIQAWRAVRHNTTNMDVLITMATMISYIYSVAVLIAAIAMKQNTSPQTFFDTPPMLLVFISMGRWFEHVAKGKTSEALSKLLSLKATDAVLVTVGPQFEILSEKIIGVDLVHRGDLLKVITE</sequence>
<comment type="caution">
    <text evidence="3">The sequence shown here is derived from an EMBL/GenBank/DDBJ whole genome shotgun (WGS) entry which is preliminary data.</text>
</comment>
<feature type="transmembrane region" description="Helical" evidence="2">
    <location>
        <begin position="68"/>
        <end position="90"/>
    </location>
</feature>
<gene>
    <name evidence="3" type="ORF">TPAB3V08_LOCUS9827</name>
</gene>
<proteinExistence type="predicted"/>
<keyword evidence="2" id="KW-0472">Membrane</keyword>
<dbReference type="EMBL" id="CAJPIN010022899">
    <property type="protein sequence ID" value="CAG2062879.1"/>
    <property type="molecule type" value="Genomic_DNA"/>
</dbReference>
<evidence type="ECO:0000256" key="1">
    <source>
        <dbReference type="ARBA" id="ARBA00022967"/>
    </source>
</evidence>
<dbReference type="PANTHER" id="PTHR43520:SF8">
    <property type="entry name" value="P-TYPE CU(+) TRANSPORTER"/>
    <property type="match status" value="1"/>
</dbReference>
<evidence type="ECO:0000256" key="2">
    <source>
        <dbReference type="SAM" id="Phobius"/>
    </source>
</evidence>